<gene>
    <name evidence="1" type="ORF">PMAYCL1PPCAC_14761</name>
</gene>
<protein>
    <submittedName>
        <fullName evidence="1">Uncharacterized protein</fullName>
    </submittedName>
</protein>
<keyword evidence="2" id="KW-1185">Reference proteome</keyword>
<proteinExistence type="predicted"/>
<dbReference type="AlphaFoldDB" id="A0AAN5HXV0"/>
<dbReference type="EMBL" id="BTRK01000004">
    <property type="protein sequence ID" value="GMR44566.1"/>
    <property type="molecule type" value="Genomic_DNA"/>
</dbReference>
<feature type="non-terminal residue" evidence="1">
    <location>
        <position position="1"/>
    </location>
</feature>
<reference evidence="2" key="1">
    <citation type="submission" date="2022-10" db="EMBL/GenBank/DDBJ databases">
        <title>Genome assembly of Pristionchus species.</title>
        <authorList>
            <person name="Yoshida K."/>
            <person name="Sommer R.J."/>
        </authorList>
    </citation>
    <scope>NUCLEOTIDE SEQUENCE [LARGE SCALE GENOMIC DNA]</scope>
    <source>
        <strain evidence="2">RS5460</strain>
    </source>
</reference>
<feature type="non-terminal residue" evidence="1">
    <location>
        <position position="80"/>
    </location>
</feature>
<evidence type="ECO:0000313" key="2">
    <source>
        <dbReference type="Proteomes" id="UP001328107"/>
    </source>
</evidence>
<accession>A0AAN5HXV0</accession>
<evidence type="ECO:0000313" key="1">
    <source>
        <dbReference type="EMBL" id="GMR44566.1"/>
    </source>
</evidence>
<organism evidence="1 2">
    <name type="scientific">Pristionchus mayeri</name>
    <dbReference type="NCBI Taxonomy" id="1317129"/>
    <lineage>
        <taxon>Eukaryota</taxon>
        <taxon>Metazoa</taxon>
        <taxon>Ecdysozoa</taxon>
        <taxon>Nematoda</taxon>
        <taxon>Chromadorea</taxon>
        <taxon>Rhabditida</taxon>
        <taxon>Rhabditina</taxon>
        <taxon>Diplogasteromorpha</taxon>
        <taxon>Diplogasteroidea</taxon>
        <taxon>Neodiplogasteridae</taxon>
        <taxon>Pristionchus</taxon>
    </lineage>
</organism>
<name>A0AAN5HXV0_9BILA</name>
<comment type="caution">
    <text evidence="1">The sequence shown here is derived from an EMBL/GenBank/DDBJ whole genome shotgun (WGS) entry which is preliminary data.</text>
</comment>
<sequence length="80" mass="9068">QGCFDYPIDNLKLGCRRNFEGSVFQTDHCNDDPSTDVVDLPIVRNCRDAISADDGKTCTSNYCIYRRAANVIESFFHSKK</sequence>
<dbReference type="Proteomes" id="UP001328107">
    <property type="component" value="Unassembled WGS sequence"/>
</dbReference>